<dbReference type="AlphaFoldDB" id="A0A8C5C8L0"/>
<organism evidence="1 2">
    <name type="scientific">Gadus morhua</name>
    <name type="common">Atlantic cod</name>
    <dbReference type="NCBI Taxonomy" id="8049"/>
    <lineage>
        <taxon>Eukaryota</taxon>
        <taxon>Metazoa</taxon>
        <taxon>Chordata</taxon>
        <taxon>Craniata</taxon>
        <taxon>Vertebrata</taxon>
        <taxon>Euteleostomi</taxon>
        <taxon>Actinopterygii</taxon>
        <taxon>Neopterygii</taxon>
        <taxon>Teleostei</taxon>
        <taxon>Neoteleostei</taxon>
        <taxon>Acanthomorphata</taxon>
        <taxon>Zeiogadaria</taxon>
        <taxon>Gadariae</taxon>
        <taxon>Gadiformes</taxon>
        <taxon>Gadoidei</taxon>
        <taxon>Gadidae</taxon>
        <taxon>Gadus</taxon>
    </lineage>
</organism>
<accession>A0A8C5C8L0</accession>
<proteinExistence type="predicted"/>
<dbReference type="Ensembl" id="ENSGMOT00000051414.1">
    <property type="protein sequence ID" value="ENSGMOP00000058883.1"/>
    <property type="gene ID" value="ENSGMOG00000032936.1"/>
</dbReference>
<reference evidence="1" key="2">
    <citation type="submission" date="2025-09" db="UniProtKB">
        <authorList>
            <consortium name="Ensembl"/>
        </authorList>
    </citation>
    <scope>IDENTIFICATION</scope>
</reference>
<name>A0A8C5C8L0_GADMO</name>
<reference evidence="1" key="1">
    <citation type="submission" date="2025-08" db="UniProtKB">
        <authorList>
            <consortium name="Ensembl"/>
        </authorList>
    </citation>
    <scope>IDENTIFICATION</scope>
</reference>
<dbReference type="Proteomes" id="UP000694546">
    <property type="component" value="Chromosome 4"/>
</dbReference>
<evidence type="ECO:0000313" key="2">
    <source>
        <dbReference type="Proteomes" id="UP000694546"/>
    </source>
</evidence>
<protein>
    <submittedName>
        <fullName evidence="1">Uncharacterized protein</fullName>
    </submittedName>
</protein>
<evidence type="ECO:0000313" key="1">
    <source>
        <dbReference type="Ensembl" id="ENSGMOP00000058883.1"/>
    </source>
</evidence>
<keyword evidence="2" id="KW-1185">Reference proteome</keyword>
<sequence length="134" mass="15308">LMSSVEHLFLWFHHSPASLQLPQRERGYYCRKEGKPQQCLHLPHAIQVCISRVMAGLRESHLVVTCRRISWNSTSQNLQNSLGPILHPAQVTYGALFRCYFKGASIHAHAMHTDCLCTSRIHFASLIYLAAHSW</sequence>